<dbReference type="Proteomes" id="UP000550260">
    <property type="component" value="Unassembled WGS sequence"/>
</dbReference>
<comment type="caution">
    <text evidence="2">The sequence shown here is derived from an EMBL/GenBank/DDBJ whole genome shotgun (WGS) entry which is preliminary data.</text>
</comment>
<organism evidence="2 3">
    <name type="scientific">Amycolatopsis echigonensis</name>
    <dbReference type="NCBI Taxonomy" id="2576905"/>
    <lineage>
        <taxon>Bacteria</taxon>
        <taxon>Bacillati</taxon>
        <taxon>Actinomycetota</taxon>
        <taxon>Actinomycetes</taxon>
        <taxon>Pseudonocardiales</taxon>
        <taxon>Pseudonocardiaceae</taxon>
        <taxon>Amycolatopsis</taxon>
    </lineage>
</organism>
<accession>A0A8E1VV14</accession>
<dbReference type="Pfam" id="PF13391">
    <property type="entry name" value="HNH_2"/>
    <property type="match status" value="1"/>
</dbReference>
<evidence type="ECO:0000259" key="1">
    <source>
        <dbReference type="Pfam" id="PF13391"/>
    </source>
</evidence>
<proteinExistence type="predicted"/>
<dbReference type="EMBL" id="JACJHR010000006">
    <property type="protein sequence ID" value="MBB2498804.1"/>
    <property type="molecule type" value="Genomic_DNA"/>
</dbReference>
<name>A0A8E1VV14_9PSEU</name>
<dbReference type="CDD" id="cd00085">
    <property type="entry name" value="HNHc"/>
    <property type="match status" value="1"/>
</dbReference>
<dbReference type="RefSeq" id="WP_158691344.1">
    <property type="nucleotide sequence ID" value="NZ_JACJHR010000006.1"/>
</dbReference>
<evidence type="ECO:0000313" key="2">
    <source>
        <dbReference type="EMBL" id="MBB2498804.1"/>
    </source>
</evidence>
<dbReference type="AlphaFoldDB" id="A0A8E1VV14"/>
<gene>
    <name evidence="2" type="ORF">H5411_06605</name>
</gene>
<protein>
    <recommendedName>
        <fullName evidence="1">HNH nuclease domain-containing protein</fullName>
    </recommendedName>
</protein>
<reference evidence="2 3" key="1">
    <citation type="submission" date="2020-08" db="EMBL/GenBank/DDBJ databases">
        <title>Amycolatopsis echigonensis JCM 21831.</title>
        <authorList>
            <person name="Tedsree N."/>
            <person name="Kuncharoen N."/>
            <person name="Likhitwitayawuid K."/>
            <person name="Tanasupawat S."/>
        </authorList>
    </citation>
    <scope>NUCLEOTIDE SEQUENCE [LARGE SCALE GENOMIC DNA]</scope>
    <source>
        <strain evidence="2 3">JCM 21831</strain>
    </source>
</reference>
<evidence type="ECO:0000313" key="3">
    <source>
        <dbReference type="Proteomes" id="UP000550260"/>
    </source>
</evidence>
<sequence>MRLVGAGAGWCYRPECTTGSLWHVLEDKTAVKLAEVAHIVAASSDGPRADSGAQEEVLASFDNLLLLCPNCHTIVDKAHASFPVELMQEWKRSHEARVRGVLEIKRFSTRGELNVAIYSLLLDNRAIWRQYGPDSASGQLIITDVSDVWRSKVFTEIIPNNLKIVKLLEANSDHLAPNELDVVAQFRLHAAALEERHLSGVINQAAPRFPDAFDSVFKPM</sequence>
<dbReference type="InterPro" id="IPR003615">
    <property type="entry name" value="HNH_nuc"/>
</dbReference>
<feature type="domain" description="HNH nuclease" evidence="1">
    <location>
        <begin position="33"/>
        <end position="82"/>
    </location>
</feature>